<dbReference type="EMBL" id="JAATIQ010000022">
    <property type="protein sequence ID" value="KAF4398926.1"/>
    <property type="molecule type" value="Genomic_DNA"/>
</dbReference>
<protein>
    <recommendedName>
        <fullName evidence="4">Cyclic nucleotide-binding domain-containing protein</fullName>
    </recommendedName>
</protein>
<dbReference type="InterPro" id="IPR000595">
    <property type="entry name" value="cNMP-bd_dom"/>
</dbReference>
<feature type="non-terminal residue" evidence="5">
    <location>
        <position position="1"/>
    </location>
</feature>
<feature type="transmembrane region" description="Helical" evidence="3">
    <location>
        <begin position="137"/>
        <end position="160"/>
    </location>
</feature>
<name>A0A7J6HUP2_CANSA</name>
<organism evidence="5 6">
    <name type="scientific">Cannabis sativa</name>
    <name type="common">Hemp</name>
    <name type="synonym">Marijuana</name>
    <dbReference type="NCBI Taxonomy" id="3483"/>
    <lineage>
        <taxon>Eukaryota</taxon>
        <taxon>Viridiplantae</taxon>
        <taxon>Streptophyta</taxon>
        <taxon>Embryophyta</taxon>
        <taxon>Tracheophyta</taxon>
        <taxon>Spermatophyta</taxon>
        <taxon>Magnoliopsida</taxon>
        <taxon>eudicotyledons</taxon>
        <taxon>Gunneridae</taxon>
        <taxon>Pentapetalae</taxon>
        <taxon>rosids</taxon>
        <taxon>fabids</taxon>
        <taxon>Rosales</taxon>
        <taxon>Cannabaceae</taxon>
        <taxon>Cannabis</taxon>
    </lineage>
</organism>
<dbReference type="Proteomes" id="UP000583929">
    <property type="component" value="Unassembled WGS sequence"/>
</dbReference>
<feature type="transmembrane region" description="Helical" evidence="3">
    <location>
        <begin position="70"/>
        <end position="90"/>
    </location>
</feature>
<dbReference type="InterPro" id="IPR014710">
    <property type="entry name" value="RmlC-like_jellyroll"/>
</dbReference>
<dbReference type="PANTHER" id="PTHR45651:SF68">
    <property type="entry name" value="ION TRANSPORT DOMAIN-CONTAINING PROTEIN"/>
    <property type="match status" value="1"/>
</dbReference>
<dbReference type="SUPFAM" id="SSF81324">
    <property type="entry name" value="Voltage-gated potassium channels"/>
    <property type="match status" value="1"/>
</dbReference>
<dbReference type="AlphaFoldDB" id="A0A7J6HUP2"/>
<reference evidence="5 6" key="1">
    <citation type="journal article" date="2020" name="bioRxiv">
        <title>Sequence and annotation of 42 cannabis genomes reveals extensive copy number variation in cannabinoid synthesis and pathogen resistance genes.</title>
        <authorList>
            <person name="Mckernan K.J."/>
            <person name="Helbert Y."/>
            <person name="Kane L.T."/>
            <person name="Ebling H."/>
            <person name="Zhang L."/>
            <person name="Liu B."/>
            <person name="Eaton Z."/>
            <person name="Mclaughlin S."/>
            <person name="Kingan S."/>
            <person name="Baybayan P."/>
            <person name="Concepcion G."/>
            <person name="Jordan M."/>
            <person name="Riva A."/>
            <person name="Barbazuk W."/>
            <person name="Harkins T."/>
        </authorList>
    </citation>
    <scope>NUCLEOTIDE SEQUENCE [LARGE SCALE GENOMIC DNA]</scope>
    <source>
        <strain evidence="6">cv. Jamaican Lion 4</strain>
        <tissue evidence="5">Leaf</tissue>
    </source>
</reference>
<dbReference type="PANTHER" id="PTHR45651">
    <property type="entry name" value="CYCLIC NUCLEOTIDE-GATED ION CHANNEL 15-RELATED-RELATED"/>
    <property type="match status" value="1"/>
</dbReference>
<dbReference type="InterPro" id="IPR018490">
    <property type="entry name" value="cNMP-bd_dom_sf"/>
</dbReference>
<keyword evidence="1" id="KW-1071">Ligand-gated ion channel</keyword>
<feature type="domain" description="Cyclic nucleotide-binding" evidence="4">
    <location>
        <begin position="497"/>
        <end position="544"/>
    </location>
</feature>
<keyword evidence="2" id="KW-0407">Ion channel</keyword>
<evidence type="ECO:0000313" key="5">
    <source>
        <dbReference type="EMBL" id="KAF4398926.1"/>
    </source>
</evidence>
<evidence type="ECO:0000259" key="4">
    <source>
        <dbReference type="PROSITE" id="PS50042"/>
    </source>
</evidence>
<evidence type="ECO:0000256" key="1">
    <source>
        <dbReference type="ARBA" id="ARBA00023286"/>
    </source>
</evidence>
<keyword evidence="1" id="KW-0406">Ion transport</keyword>
<sequence>MIMNNYYEDKDNKDTVSLRDYYAKQINSSPMMKDGRGSDYYSPSKNKDRIRVEKILNPWAASPREQWNKIFLASCVIGVMIDPLFLYIPIVNDENKCLDKDHNVMAISLVLRSLTDFSYVLHIIFRLQIALAMSKEFGLSIFTGFPWSYLLIDVLSILPLPQVVVLMYFSKITGSRSLTARKFLSLLLFLQYVPRLLRVYLSAKELGRTYDSLTCRVWVFGAFWYFHSIFRETACWHIACKSVGIEECIPGPFDCQSHHHPIKNLTIVDQYCPVNPPNPVIFNFGIFSQAIESRIVCKTDFLRKFSRSFWWGLRNLSSFGQNLDTSSNVGENFFATYMQLETTKSEEARRKLSIKQPEIDSYLSNHDLPPHKKKVIKRYLTQTIREGKDFDVKHLFSLLEEHADHDNNQHKSESFAAWVTKILDVKKHEKNTSEQKAELWISRNGIPVGIEPKVMKYVQLRLQEGKDVDIEHLLHILPLTLGMSIKKHMCFPILKKPVTYSEKSYIVRKGEPLDMVLFITQGVVWTFGSSTTPTNRLQKGDFYGNELVEWQLSSTSYNDFPISTANLKSHTKVEAFTLMAIDLEHVLSSCWSKFFQCSANESMSEGLKPFAAKYVQRWFRRYLKNKKSRENKLSI</sequence>
<dbReference type="GO" id="GO:0016020">
    <property type="term" value="C:membrane"/>
    <property type="evidence" value="ECO:0007669"/>
    <property type="project" value="UniProtKB-SubCell"/>
</dbReference>
<comment type="caution">
    <text evidence="5">The sequence shown here is derived from an EMBL/GenBank/DDBJ whole genome shotgun (WGS) entry which is preliminary data.</text>
</comment>
<dbReference type="PROSITE" id="PS50042">
    <property type="entry name" value="CNMP_BINDING_3"/>
    <property type="match status" value="1"/>
</dbReference>
<evidence type="ECO:0000256" key="2">
    <source>
        <dbReference type="ARBA" id="ARBA00023303"/>
    </source>
</evidence>
<gene>
    <name evidence="5" type="ORF">G4B88_023520</name>
</gene>
<keyword evidence="3" id="KW-0812">Transmembrane</keyword>
<keyword evidence="6" id="KW-1185">Reference proteome</keyword>
<dbReference type="GO" id="GO:0034220">
    <property type="term" value="P:monoatomic ion transmembrane transport"/>
    <property type="evidence" value="ECO:0007669"/>
    <property type="project" value="UniProtKB-KW"/>
</dbReference>
<feature type="transmembrane region" description="Helical" evidence="3">
    <location>
        <begin position="102"/>
        <end position="125"/>
    </location>
</feature>
<proteinExistence type="predicted"/>
<keyword evidence="1" id="KW-0813">Transport</keyword>
<evidence type="ECO:0000256" key="3">
    <source>
        <dbReference type="SAM" id="Phobius"/>
    </source>
</evidence>
<keyword evidence="3" id="KW-0472">Membrane</keyword>
<accession>A0A7J6HUP2</accession>
<dbReference type="Gene3D" id="2.60.120.10">
    <property type="entry name" value="Jelly Rolls"/>
    <property type="match status" value="1"/>
</dbReference>
<keyword evidence="3" id="KW-1133">Transmembrane helix</keyword>
<dbReference type="SUPFAM" id="SSF51206">
    <property type="entry name" value="cAMP-binding domain-like"/>
    <property type="match status" value="1"/>
</dbReference>
<evidence type="ECO:0000313" key="6">
    <source>
        <dbReference type="Proteomes" id="UP000583929"/>
    </source>
</evidence>